<dbReference type="Gene3D" id="2.10.70.100">
    <property type="match status" value="1"/>
</dbReference>
<evidence type="ECO:0000313" key="11">
    <source>
        <dbReference type="EMBL" id="WDF67095.1"/>
    </source>
</evidence>
<dbReference type="PRINTS" id="PR00344">
    <property type="entry name" value="BCTRLSENSOR"/>
</dbReference>
<evidence type="ECO:0000256" key="1">
    <source>
        <dbReference type="ARBA" id="ARBA00000085"/>
    </source>
</evidence>
<dbReference type="InterPro" id="IPR036890">
    <property type="entry name" value="HATPase_C_sf"/>
</dbReference>
<evidence type="ECO:0000313" key="12">
    <source>
        <dbReference type="Proteomes" id="UP001221558"/>
    </source>
</evidence>
<organism evidence="11 12">
    <name type="scientific">Sphingobacterium oryzagri</name>
    <dbReference type="NCBI Taxonomy" id="3025669"/>
    <lineage>
        <taxon>Bacteria</taxon>
        <taxon>Pseudomonadati</taxon>
        <taxon>Bacteroidota</taxon>
        <taxon>Sphingobacteriia</taxon>
        <taxon>Sphingobacteriales</taxon>
        <taxon>Sphingobacteriaceae</taxon>
        <taxon>Sphingobacterium</taxon>
    </lineage>
</organism>
<name>A0ABY7WDY9_9SPHI</name>
<dbReference type="InterPro" id="IPR036097">
    <property type="entry name" value="HisK_dim/P_sf"/>
</dbReference>
<dbReference type="SUPFAM" id="SSF55874">
    <property type="entry name" value="ATPase domain of HSP90 chaperone/DNA topoisomerase II/histidine kinase"/>
    <property type="match status" value="1"/>
</dbReference>
<keyword evidence="11" id="KW-0067">ATP-binding</keyword>
<dbReference type="SMART" id="SM00091">
    <property type="entry name" value="PAS"/>
    <property type="match status" value="2"/>
</dbReference>
<dbReference type="SUPFAM" id="SSF55785">
    <property type="entry name" value="PYP-like sensor domain (PAS domain)"/>
    <property type="match status" value="1"/>
</dbReference>
<keyword evidence="6" id="KW-0902">Two-component regulatory system</keyword>
<dbReference type="Pfam" id="PF00512">
    <property type="entry name" value="HisKA"/>
    <property type="match status" value="1"/>
</dbReference>
<dbReference type="SMART" id="SM00388">
    <property type="entry name" value="HisKA"/>
    <property type="match status" value="1"/>
</dbReference>
<dbReference type="InterPro" id="IPR003594">
    <property type="entry name" value="HATPase_dom"/>
</dbReference>
<gene>
    <name evidence="11" type="ORF">PQ465_12340</name>
</gene>
<dbReference type="PROSITE" id="PS50113">
    <property type="entry name" value="PAC"/>
    <property type="match status" value="1"/>
</dbReference>
<proteinExistence type="predicted"/>
<dbReference type="Gene3D" id="3.30.450.20">
    <property type="entry name" value="PAS domain"/>
    <property type="match status" value="1"/>
</dbReference>
<evidence type="ECO:0000256" key="6">
    <source>
        <dbReference type="ARBA" id="ARBA00023012"/>
    </source>
</evidence>
<dbReference type="GO" id="GO:0005524">
    <property type="term" value="F:ATP binding"/>
    <property type="evidence" value="ECO:0007669"/>
    <property type="project" value="UniProtKB-KW"/>
</dbReference>
<dbReference type="InterPro" id="IPR003661">
    <property type="entry name" value="HisK_dim/P_dom"/>
</dbReference>
<keyword evidence="12" id="KW-1185">Reference proteome</keyword>
<dbReference type="PANTHER" id="PTHR45453">
    <property type="entry name" value="PHOSPHATE REGULON SENSOR PROTEIN PHOR"/>
    <property type="match status" value="1"/>
</dbReference>
<feature type="domain" description="PAC" evidence="10">
    <location>
        <begin position="233"/>
        <end position="286"/>
    </location>
</feature>
<dbReference type="CDD" id="cd00082">
    <property type="entry name" value="HisKA"/>
    <property type="match status" value="1"/>
</dbReference>
<protein>
    <recommendedName>
        <fullName evidence="2">histidine kinase</fullName>
        <ecNumber evidence="2">2.7.13.3</ecNumber>
    </recommendedName>
</protein>
<dbReference type="InterPro" id="IPR005467">
    <property type="entry name" value="His_kinase_dom"/>
</dbReference>
<dbReference type="PANTHER" id="PTHR45453:SF1">
    <property type="entry name" value="PHOSPHATE REGULON SENSOR PROTEIN PHOR"/>
    <property type="match status" value="1"/>
</dbReference>
<dbReference type="InterPro" id="IPR000700">
    <property type="entry name" value="PAS-assoc_C"/>
</dbReference>
<evidence type="ECO:0000256" key="5">
    <source>
        <dbReference type="ARBA" id="ARBA00022777"/>
    </source>
</evidence>
<dbReference type="InterPro" id="IPR050351">
    <property type="entry name" value="BphY/WalK/GraS-like"/>
</dbReference>
<dbReference type="InterPro" id="IPR004358">
    <property type="entry name" value="Sig_transdc_His_kin-like_C"/>
</dbReference>
<evidence type="ECO:0000256" key="7">
    <source>
        <dbReference type="ARBA" id="ARBA00023136"/>
    </source>
</evidence>
<dbReference type="EC" id="2.7.13.3" evidence="2"/>
<evidence type="ECO:0000256" key="3">
    <source>
        <dbReference type="ARBA" id="ARBA00022553"/>
    </source>
</evidence>
<comment type="catalytic activity">
    <reaction evidence="1">
        <text>ATP + protein L-histidine = ADP + protein N-phospho-L-histidine.</text>
        <dbReference type="EC" id="2.7.13.3"/>
    </reaction>
</comment>
<feature type="coiled-coil region" evidence="8">
    <location>
        <begin position="142"/>
        <end position="169"/>
    </location>
</feature>
<keyword evidence="3" id="KW-0597">Phosphoprotein</keyword>
<keyword evidence="11" id="KW-0547">Nucleotide-binding</keyword>
<accession>A0ABY7WDY9</accession>
<dbReference type="Gene3D" id="3.30.565.10">
    <property type="entry name" value="Histidine kinase-like ATPase, C-terminal domain"/>
    <property type="match status" value="1"/>
</dbReference>
<sequence>MQKYTSAHFSSIFDQSIEGICIINPDNELIYYCNASFKKQLNKSDHNLIGQNYVSALGCKWRVSPLLLQEILLNDSQLKRTLIGYTESNDSREYKLQTTYSGLALEDNLASWLVISIEFEQEILKFDDTTDFSRALNPILELAKTNMLLNEVNIQLKESQDNLQSAFEAGNLGHCGIDFVTGEVTLSEKGRNFFGLSESVEVTWEALLAAVNLEYHEMVNKAFEDALKLGKPVDSTYSITNLISGEIRWLRVLAKVHFNSSGEPIKLFGLVMDITEEKNDEQRKNDFIAMVSHELKTPLAAAQGYIQLIHRAVQQSGITLASNLAEKAVTQLGRMSKLINGFLNVSRLESGKIDIHPERFKFKELIAEVVEDALATITSHAFSFDECPDVEIYADRDKIQQVLNNLISNAVKYSAAGTNIRIICEQGGAFLKIQVIDQGIGMAPETLHLVFDRFYRIASTPTKNISGFGIGLYICKEIVDRHRGTIWAESTPGKGTAFSFTLPLK</sequence>
<dbReference type="InterPro" id="IPR035965">
    <property type="entry name" value="PAS-like_dom_sf"/>
</dbReference>
<dbReference type="Gene3D" id="1.10.287.130">
    <property type="match status" value="1"/>
</dbReference>
<evidence type="ECO:0000256" key="4">
    <source>
        <dbReference type="ARBA" id="ARBA00022679"/>
    </source>
</evidence>
<dbReference type="SMART" id="SM00387">
    <property type="entry name" value="HATPase_c"/>
    <property type="match status" value="1"/>
</dbReference>
<keyword evidence="8" id="KW-0175">Coiled coil</keyword>
<dbReference type="EMBL" id="CP117880">
    <property type="protein sequence ID" value="WDF67095.1"/>
    <property type="molecule type" value="Genomic_DNA"/>
</dbReference>
<dbReference type="Proteomes" id="UP001221558">
    <property type="component" value="Chromosome"/>
</dbReference>
<dbReference type="Pfam" id="PF00989">
    <property type="entry name" value="PAS"/>
    <property type="match status" value="1"/>
</dbReference>
<keyword evidence="7" id="KW-0472">Membrane</keyword>
<dbReference type="PROSITE" id="PS50109">
    <property type="entry name" value="HIS_KIN"/>
    <property type="match status" value="1"/>
</dbReference>
<dbReference type="InterPro" id="IPR013655">
    <property type="entry name" value="PAS_fold_3"/>
</dbReference>
<dbReference type="RefSeq" id="WP_274265831.1">
    <property type="nucleotide sequence ID" value="NZ_CP117880.1"/>
</dbReference>
<keyword evidence="5" id="KW-0418">Kinase</keyword>
<dbReference type="InterPro" id="IPR000014">
    <property type="entry name" value="PAS"/>
</dbReference>
<feature type="domain" description="Histidine kinase" evidence="9">
    <location>
        <begin position="290"/>
        <end position="505"/>
    </location>
</feature>
<evidence type="ECO:0000256" key="2">
    <source>
        <dbReference type="ARBA" id="ARBA00012438"/>
    </source>
</evidence>
<keyword evidence="4" id="KW-0808">Transferase</keyword>
<dbReference type="Pfam" id="PF02518">
    <property type="entry name" value="HATPase_c"/>
    <property type="match status" value="1"/>
</dbReference>
<reference evidence="11 12" key="1">
    <citation type="submission" date="2023-02" db="EMBL/GenBank/DDBJ databases">
        <title>Genome sequence of Sphingobacterium sp. KACC 22765.</title>
        <authorList>
            <person name="Kim S."/>
            <person name="Heo J."/>
            <person name="Kwon S.-W."/>
        </authorList>
    </citation>
    <scope>NUCLEOTIDE SEQUENCE [LARGE SCALE GENOMIC DNA]</scope>
    <source>
        <strain evidence="11 12">KACC 22765</strain>
    </source>
</reference>
<evidence type="ECO:0000259" key="9">
    <source>
        <dbReference type="PROSITE" id="PS50109"/>
    </source>
</evidence>
<evidence type="ECO:0000256" key="8">
    <source>
        <dbReference type="SAM" id="Coils"/>
    </source>
</evidence>
<dbReference type="SUPFAM" id="SSF47384">
    <property type="entry name" value="Homodimeric domain of signal transducing histidine kinase"/>
    <property type="match status" value="1"/>
</dbReference>
<dbReference type="Pfam" id="PF08447">
    <property type="entry name" value="PAS_3"/>
    <property type="match status" value="1"/>
</dbReference>
<dbReference type="InterPro" id="IPR013767">
    <property type="entry name" value="PAS_fold"/>
</dbReference>
<evidence type="ECO:0000259" key="10">
    <source>
        <dbReference type="PROSITE" id="PS50113"/>
    </source>
</evidence>